<keyword evidence="5" id="KW-0378">Hydrolase</keyword>
<dbReference type="PANTHER" id="PTHR45228:SF4">
    <property type="entry name" value="LIPOPROTEIN"/>
    <property type="match status" value="1"/>
</dbReference>
<dbReference type="Proteomes" id="UP000319210">
    <property type="component" value="Unassembled WGS sequence"/>
</dbReference>
<dbReference type="SUPFAM" id="SSF109604">
    <property type="entry name" value="HD-domain/PDEase-like"/>
    <property type="match status" value="1"/>
</dbReference>
<feature type="transmembrane region" description="Helical" evidence="2">
    <location>
        <begin position="90"/>
        <end position="116"/>
    </location>
</feature>
<dbReference type="PROSITE" id="PS51257">
    <property type="entry name" value="PROKAR_LIPOPROTEIN"/>
    <property type="match status" value="1"/>
</dbReference>
<feature type="transmembrane region" description="Helical" evidence="2">
    <location>
        <begin position="230"/>
        <end position="250"/>
    </location>
</feature>
<dbReference type="SMART" id="SM00471">
    <property type="entry name" value="HDc"/>
    <property type="match status" value="1"/>
</dbReference>
<sequence>MGTRGADLPARALVPAAVLTAAACAVPAVRQLDGLGAVGGAGATGWTVCCVLAAVHAGCVVLTRERGPWAGLAAPGRAGRAREADGAPPLVFPVLLAGVFLLPPSGAALVAVPGALLAPLGAGAGQRLWHAARLVLALYAAGLVRALCERACGAQGAVQRAELPLALVAAPFVAVTFALVLAVLDGTRTAVSGGRVPATLRRGLCPRTVGPHLVHGAAGLMMAVLWRSPYGPVAGLFVLLPMLLSSWGFAQYRAERAAYRATIGSLVKSVDIKDRYTCGHGERVGRACALIARELGMGERRAEELRLAGLLHDVGKLGVPTRVLRKNGPLTPAERQEIERHPELGDEIVRGIGFLGEARPAILHHHERYDGDGYPYGLAGARIPQAARIVAVADAFDAMTSTRSYRRGRPVDAALAELERCAGSQFDPQAVGALVRALAKHDWARLVADVPGPPSALDAEDASAARAGAGHGAAAGGRPGGGNVPAR</sequence>
<dbReference type="PANTHER" id="PTHR45228">
    <property type="entry name" value="CYCLIC DI-GMP PHOSPHODIESTERASE TM_0186-RELATED"/>
    <property type="match status" value="1"/>
</dbReference>
<evidence type="ECO:0000259" key="4">
    <source>
        <dbReference type="PROSITE" id="PS51832"/>
    </source>
</evidence>
<organism evidence="5 6">
    <name type="scientific">Streptomyces cacaoi</name>
    <dbReference type="NCBI Taxonomy" id="1898"/>
    <lineage>
        <taxon>Bacteria</taxon>
        <taxon>Bacillati</taxon>
        <taxon>Actinomycetota</taxon>
        <taxon>Actinomycetes</taxon>
        <taxon>Kitasatosporales</taxon>
        <taxon>Streptomycetaceae</taxon>
        <taxon>Streptomyces</taxon>
    </lineage>
</organism>
<dbReference type="Pfam" id="PF13487">
    <property type="entry name" value="HD_5"/>
    <property type="match status" value="1"/>
</dbReference>
<comment type="caution">
    <text evidence="5">The sequence shown here is derived from an EMBL/GenBank/DDBJ whole genome shotgun (WGS) entry which is preliminary data.</text>
</comment>
<evidence type="ECO:0000256" key="2">
    <source>
        <dbReference type="SAM" id="Phobius"/>
    </source>
</evidence>
<dbReference type="CDD" id="cd00077">
    <property type="entry name" value="HDc"/>
    <property type="match status" value="1"/>
</dbReference>
<dbReference type="OrthoDB" id="9802066at2"/>
<dbReference type="AlphaFoldDB" id="A0A4Y3QZI5"/>
<feature type="transmembrane region" description="Helical" evidence="2">
    <location>
        <begin position="163"/>
        <end position="184"/>
    </location>
</feature>
<gene>
    <name evidence="5" type="ORF">SCA03_31630</name>
</gene>
<feature type="domain" description="HD-GYP" evidence="4">
    <location>
        <begin position="255"/>
        <end position="450"/>
    </location>
</feature>
<keyword evidence="6" id="KW-1185">Reference proteome</keyword>
<dbReference type="EMBL" id="BJMM01000013">
    <property type="protein sequence ID" value="GEB50612.1"/>
    <property type="molecule type" value="Genomic_DNA"/>
</dbReference>
<dbReference type="GO" id="GO:0016787">
    <property type="term" value="F:hydrolase activity"/>
    <property type="evidence" value="ECO:0007669"/>
    <property type="project" value="UniProtKB-KW"/>
</dbReference>
<keyword evidence="2" id="KW-0812">Transmembrane</keyword>
<dbReference type="InterPro" id="IPR006674">
    <property type="entry name" value="HD_domain"/>
</dbReference>
<feature type="transmembrane region" description="Helical" evidence="2">
    <location>
        <begin position="35"/>
        <end position="62"/>
    </location>
</feature>
<keyword evidence="2" id="KW-0472">Membrane</keyword>
<feature type="region of interest" description="Disordered" evidence="1">
    <location>
        <begin position="455"/>
        <end position="487"/>
    </location>
</feature>
<feature type="transmembrane region" description="Helical" evidence="2">
    <location>
        <begin position="12"/>
        <end position="29"/>
    </location>
</feature>
<evidence type="ECO:0000259" key="3">
    <source>
        <dbReference type="PROSITE" id="PS51831"/>
    </source>
</evidence>
<dbReference type="InterPro" id="IPR003607">
    <property type="entry name" value="HD/PDEase_dom"/>
</dbReference>
<keyword evidence="2" id="KW-1133">Transmembrane helix</keyword>
<dbReference type="PROSITE" id="PS51831">
    <property type="entry name" value="HD"/>
    <property type="match status" value="1"/>
</dbReference>
<accession>A0A4Y3QZI5</accession>
<feature type="compositionally biased region" description="Gly residues" evidence="1">
    <location>
        <begin position="469"/>
        <end position="487"/>
    </location>
</feature>
<dbReference type="PROSITE" id="PS51832">
    <property type="entry name" value="HD_GYP"/>
    <property type="match status" value="1"/>
</dbReference>
<reference evidence="5 6" key="1">
    <citation type="submission" date="2019-06" db="EMBL/GenBank/DDBJ databases">
        <title>Whole genome shotgun sequence of Streptomyces cacaoi subsp. cacaoi NBRC 12748.</title>
        <authorList>
            <person name="Hosoyama A."/>
            <person name="Uohara A."/>
            <person name="Ohji S."/>
            <person name="Ichikawa N."/>
        </authorList>
    </citation>
    <scope>NUCLEOTIDE SEQUENCE [LARGE SCALE GENOMIC DNA]</scope>
    <source>
        <strain evidence="5 6">NBRC 12748</strain>
    </source>
</reference>
<dbReference type="InterPro" id="IPR037522">
    <property type="entry name" value="HD_GYP_dom"/>
</dbReference>
<protein>
    <submittedName>
        <fullName evidence="5">Metal-dependent phosphohydrolase</fullName>
    </submittedName>
</protein>
<evidence type="ECO:0000313" key="6">
    <source>
        <dbReference type="Proteomes" id="UP000319210"/>
    </source>
</evidence>
<name>A0A4Y3QZI5_STRCI</name>
<evidence type="ECO:0000313" key="5">
    <source>
        <dbReference type="EMBL" id="GEB50612.1"/>
    </source>
</evidence>
<feature type="domain" description="HD" evidence="3">
    <location>
        <begin position="277"/>
        <end position="399"/>
    </location>
</feature>
<evidence type="ECO:0000256" key="1">
    <source>
        <dbReference type="SAM" id="MobiDB-lite"/>
    </source>
</evidence>
<proteinExistence type="predicted"/>
<dbReference type="Gene3D" id="1.10.3210.10">
    <property type="entry name" value="Hypothetical protein af1432"/>
    <property type="match status" value="1"/>
</dbReference>
<dbReference type="InterPro" id="IPR052020">
    <property type="entry name" value="Cyclic_di-GMP/3'3'-cGAMP_PDE"/>
</dbReference>
<feature type="transmembrane region" description="Helical" evidence="2">
    <location>
        <begin position="128"/>
        <end position="148"/>
    </location>
</feature>